<evidence type="ECO:0000313" key="3">
    <source>
        <dbReference type="EMBL" id="EJZ62711.1"/>
    </source>
</evidence>
<dbReference type="Proteomes" id="UP000006044">
    <property type="component" value="Unassembled WGS sequence"/>
</dbReference>
<dbReference type="Pfam" id="PF09992">
    <property type="entry name" value="NAGPA"/>
    <property type="match status" value="1"/>
</dbReference>
<dbReference type="InterPro" id="IPR018711">
    <property type="entry name" value="NAGPA"/>
</dbReference>
<gene>
    <name evidence="3" type="ORF">HMPREF9448_02062</name>
</gene>
<comment type="caution">
    <text evidence="3">The sequence shown here is derived from an EMBL/GenBank/DDBJ whole genome shotgun (WGS) entry which is preliminary data.</text>
</comment>
<dbReference type="EMBL" id="ADLE01000015">
    <property type="protein sequence ID" value="EJZ62711.1"/>
    <property type="molecule type" value="Genomic_DNA"/>
</dbReference>
<dbReference type="AlphaFoldDB" id="K0WWS1"/>
<dbReference type="PANTHER" id="PTHR40446">
    <property type="entry name" value="N-ACETYLGLUCOSAMINE-1-PHOSPHODIESTER ALPHA-N-ACETYLGLUCOSAMINIDASE"/>
    <property type="match status" value="1"/>
</dbReference>
<evidence type="ECO:0000256" key="1">
    <source>
        <dbReference type="SAM" id="MobiDB-lite"/>
    </source>
</evidence>
<sequence length="285" mass="30467">MIAGMSSCGKDDGSSSVPQRPSGGNQADSIAIAGIQWQEREIQTGIISKTAQVPLLFDYPQTISMLEIDLNKADVSFLVSYEAGSLKKTTSDRALAANALAAVNGTYFNTSTGISRHFLKCNGTVMAATQTNEFSTRATGAFCATGDVVEIKKWSSTEEATQGGNYQQVVVSGPLMLDDGRDVAMWSNTFTTDTHPRTCVATTDDNKVLLIVFDGRLDGAKGVNLYDLRTFARQMGATDALNLDGGGSSTLYIQGYGVINYPCDNGIYDHEGERAVPSVLLVKKN</sequence>
<dbReference type="eggNOG" id="COG4632">
    <property type="taxonomic scope" value="Bacteria"/>
</dbReference>
<dbReference type="PANTHER" id="PTHR40446:SF2">
    <property type="entry name" value="N-ACETYLGLUCOSAMINE-1-PHOSPHODIESTER ALPHA-N-ACETYLGLUCOSAMINIDASE"/>
    <property type="match status" value="1"/>
</dbReference>
<keyword evidence="4" id="KW-1185">Reference proteome</keyword>
<proteinExistence type="predicted"/>
<feature type="region of interest" description="Disordered" evidence="1">
    <location>
        <begin position="1"/>
        <end position="25"/>
    </location>
</feature>
<feature type="compositionally biased region" description="Polar residues" evidence="1">
    <location>
        <begin position="14"/>
        <end position="25"/>
    </location>
</feature>
<evidence type="ECO:0000259" key="2">
    <source>
        <dbReference type="Pfam" id="PF09992"/>
    </source>
</evidence>
<dbReference type="HOGENOM" id="CLU_070518_0_0_10"/>
<name>K0WWS1_9BACT</name>
<dbReference type="STRING" id="742726.HMPREF9448_02062"/>
<feature type="domain" description="Phosphodiester glycosidase" evidence="2">
    <location>
        <begin position="98"/>
        <end position="282"/>
    </location>
</feature>
<evidence type="ECO:0000313" key="4">
    <source>
        <dbReference type="Proteomes" id="UP000006044"/>
    </source>
</evidence>
<organism evidence="3 4">
    <name type="scientific">Barnesiella intestinihominis YIT 11860</name>
    <dbReference type="NCBI Taxonomy" id="742726"/>
    <lineage>
        <taxon>Bacteria</taxon>
        <taxon>Pseudomonadati</taxon>
        <taxon>Bacteroidota</taxon>
        <taxon>Bacteroidia</taxon>
        <taxon>Bacteroidales</taxon>
        <taxon>Barnesiellaceae</taxon>
        <taxon>Barnesiella</taxon>
    </lineage>
</organism>
<accession>K0WWS1</accession>
<protein>
    <recommendedName>
        <fullName evidence="2">Phosphodiester glycosidase domain-containing protein</fullName>
    </recommendedName>
</protein>
<reference evidence="3 4" key="1">
    <citation type="submission" date="2012-08" db="EMBL/GenBank/DDBJ databases">
        <title>The Genome Sequence of Barnesiella intestinihominis YIT 11860.</title>
        <authorList>
            <consortium name="The Broad Institute Genome Sequencing Platform"/>
            <person name="Earl A."/>
            <person name="Ward D."/>
            <person name="Feldgarden M."/>
            <person name="Gevers D."/>
            <person name="Morotomi M."/>
            <person name="Walker B."/>
            <person name="Young S.K."/>
            <person name="Zeng Q."/>
            <person name="Gargeya S."/>
            <person name="Fitzgerald M."/>
            <person name="Haas B."/>
            <person name="Abouelleil A."/>
            <person name="Alvarado L."/>
            <person name="Arachchi H.M."/>
            <person name="Berlin A.M."/>
            <person name="Chapman S.B."/>
            <person name="Goldberg J."/>
            <person name="Griggs A."/>
            <person name="Gujja S."/>
            <person name="Hansen M."/>
            <person name="Howarth C."/>
            <person name="Imamovic A."/>
            <person name="Larimer J."/>
            <person name="McCowen C."/>
            <person name="Montmayeur A."/>
            <person name="Murphy C."/>
            <person name="Neiman D."/>
            <person name="Pearson M."/>
            <person name="Priest M."/>
            <person name="Roberts A."/>
            <person name="Saif S."/>
            <person name="Shea T."/>
            <person name="Sisk P."/>
            <person name="Sykes S."/>
            <person name="Wortman J."/>
            <person name="Nusbaum C."/>
            <person name="Birren B."/>
        </authorList>
    </citation>
    <scope>NUCLEOTIDE SEQUENCE [LARGE SCALE GENOMIC DNA]</scope>
    <source>
        <strain evidence="3 4">YIT 11860</strain>
    </source>
</reference>